<protein>
    <recommendedName>
        <fullName evidence="9">Mid2 domain-containing protein</fullName>
    </recommendedName>
</protein>
<reference evidence="7 8" key="1">
    <citation type="journal article" date="2018" name="Mol. Biol. Evol.">
        <title>Broad Genomic Sampling Reveals a Smut Pathogenic Ancestry of the Fungal Clade Ustilaginomycotina.</title>
        <authorList>
            <person name="Kijpornyongpan T."/>
            <person name="Mondo S.J."/>
            <person name="Barry K."/>
            <person name="Sandor L."/>
            <person name="Lee J."/>
            <person name="Lipzen A."/>
            <person name="Pangilinan J."/>
            <person name="LaButti K."/>
            <person name="Hainaut M."/>
            <person name="Henrissat B."/>
            <person name="Grigoriev I.V."/>
            <person name="Spatafora J.W."/>
            <person name="Aime M.C."/>
        </authorList>
    </citation>
    <scope>NUCLEOTIDE SEQUENCE [LARGE SCALE GENOMIC DNA]</scope>
    <source>
        <strain evidence="7 8">MCA 4186</strain>
    </source>
</reference>
<feature type="transmembrane region" description="Helical" evidence="6">
    <location>
        <begin position="102"/>
        <end position="127"/>
    </location>
</feature>
<feature type="compositionally biased region" description="Low complexity" evidence="5">
    <location>
        <begin position="21"/>
        <end position="52"/>
    </location>
</feature>
<evidence type="ECO:0008006" key="9">
    <source>
        <dbReference type="Google" id="ProtNLM"/>
    </source>
</evidence>
<evidence type="ECO:0000256" key="1">
    <source>
        <dbReference type="ARBA" id="ARBA00004167"/>
    </source>
</evidence>
<feature type="region of interest" description="Disordered" evidence="5">
    <location>
        <begin position="227"/>
        <end position="327"/>
    </location>
</feature>
<evidence type="ECO:0000256" key="3">
    <source>
        <dbReference type="ARBA" id="ARBA00022989"/>
    </source>
</evidence>
<evidence type="ECO:0000256" key="5">
    <source>
        <dbReference type="SAM" id="MobiDB-lite"/>
    </source>
</evidence>
<dbReference type="Proteomes" id="UP000245946">
    <property type="component" value="Unassembled WGS sequence"/>
</dbReference>
<keyword evidence="2 6" id="KW-0812">Transmembrane</keyword>
<feature type="region of interest" description="Disordered" evidence="5">
    <location>
        <begin position="1"/>
        <end position="52"/>
    </location>
</feature>
<dbReference type="AlphaFoldDB" id="A0A316Z4M7"/>
<keyword evidence="4 6" id="KW-0472">Membrane</keyword>
<evidence type="ECO:0000313" key="8">
    <source>
        <dbReference type="Proteomes" id="UP000245946"/>
    </source>
</evidence>
<feature type="compositionally biased region" description="Low complexity" evidence="5">
    <location>
        <begin position="1"/>
        <end position="13"/>
    </location>
</feature>
<evidence type="ECO:0000256" key="6">
    <source>
        <dbReference type="SAM" id="Phobius"/>
    </source>
</evidence>
<dbReference type="GeneID" id="37266728"/>
<evidence type="ECO:0000256" key="2">
    <source>
        <dbReference type="ARBA" id="ARBA00022692"/>
    </source>
</evidence>
<dbReference type="GO" id="GO:0071944">
    <property type="term" value="C:cell periphery"/>
    <property type="evidence" value="ECO:0007669"/>
    <property type="project" value="UniProtKB-ARBA"/>
</dbReference>
<organism evidence="7 8">
    <name type="scientific">Tilletiopsis washingtonensis</name>
    <dbReference type="NCBI Taxonomy" id="58919"/>
    <lineage>
        <taxon>Eukaryota</taxon>
        <taxon>Fungi</taxon>
        <taxon>Dikarya</taxon>
        <taxon>Basidiomycota</taxon>
        <taxon>Ustilaginomycotina</taxon>
        <taxon>Exobasidiomycetes</taxon>
        <taxon>Entylomatales</taxon>
        <taxon>Entylomatales incertae sedis</taxon>
        <taxon>Tilletiopsis</taxon>
    </lineage>
</organism>
<dbReference type="EMBL" id="KZ819306">
    <property type="protein sequence ID" value="PWN95123.1"/>
    <property type="molecule type" value="Genomic_DNA"/>
</dbReference>
<sequence>MATATAMATAAQPRARRRRPASTSSSSAAPTSTRSTTSRAPEPTTFSSTSQSAATVVNTFTSDGSVFTVTQTQTQPVVVEVTTLPSSDQANASSGSSSNSGLIGGVVGGVVGGLALLTALVVLGILLKRRKERTGHAWFLCFGRRPRGASEDGDWPTFDPNSPGLATTAASARGGGAQGGTLPAGFDDDPEAGAYGASSSGHYGEMREYGAAGAGATAAGYYGARSRQESHGGFSADGYPLSNATGPSMGGPSEEGHFSLPSQHAPHMSQSSAGAAWPMGGMAFAPPVPQPAPEAPTYDHLDPVDVQQARMREQHAAGAAPPYTHAA</sequence>
<keyword evidence="3 6" id="KW-1133">Transmembrane helix</keyword>
<dbReference type="RefSeq" id="XP_025595402.1">
    <property type="nucleotide sequence ID" value="XM_025739182.1"/>
</dbReference>
<proteinExistence type="predicted"/>
<gene>
    <name evidence="7" type="ORF">FA09DRAFT_150831</name>
</gene>
<dbReference type="PANTHER" id="PTHR15549">
    <property type="entry name" value="PAIRED IMMUNOGLOBULIN-LIKE TYPE 2 RECEPTOR"/>
    <property type="match status" value="1"/>
</dbReference>
<accession>A0A316Z4M7</accession>
<dbReference type="GO" id="GO:0016020">
    <property type="term" value="C:membrane"/>
    <property type="evidence" value="ECO:0007669"/>
    <property type="project" value="UniProtKB-SubCell"/>
</dbReference>
<dbReference type="InterPro" id="IPR051694">
    <property type="entry name" value="Immunoregulatory_rcpt-like"/>
</dbReference>
<feature type="compositionally biased region" description="Low complexity" evidence="5">
    <location>
        <begin position="316"/>
        <end position="327"/>
    </location>
</feature>
<comment type="subcellular location">
    <subcellularLocation>
        <location evidence="1">Membrane</location>
        <topology evidence="1">Single-pass membrane protein</topology>
    </subcellularLocation>
</comment>
<name>A0A316Z4M7_9BASI</name>
<dbReference type="PANTHER" id="PTHR15549:SF30">
    <property type="entry name" value="MID2 DOMAIN-CONTAINING PROTEIN"/>
    <property type="match status" value="1"/>
</dbReference>
<keyword evidence="8" id="KW-1185">Reference proteome</keyword>
<feature type="region of interest" description="Disordered" evidence="5">
    <location>
        <begin position="150"/>
        <end position="199"/>
    </location>
</feature>
<evidence type="ECO:0000313" key="7">
    <source>
        <dbReference type="EMBL" id="PWN95123.1"/>
    </source>
</evidence>
<dbReference type="OrthoDB" id="3366405at2759"/>
<dbReference type="STRING" id="58919.A0A316Z4M7"/>
<evidence type="ECO:0000256" key="4">
    <source>
        <dbReference type="ARBA" id="ARBA00023136"/>
    </source>
</evidence>